<dbReference type="Gene3D" id="3.40.50.720">
    <property type="entry name" value="NAD(P)-binding Rossmann-like Domain"/>
    <property type="match status" value="1"/>
</dbReference>
<dbReference type="GO" id="GO:0004029">
    <property type="term" value="F:aldehyde dehydrogenase (NAD+) activity"/>
    <property type="evidence" value="ECO:0007669"/>
    <property type="project" value="TreeGrafter"/>
</dbReference>
<evidence type="ECO:0000313" key="3">
    <source>
        <dbReference type="EMBL" id="KDQ57352.1"/>
    </source>
</evidence>
<feature type="transmembrane region" description="Helical" evidence="1">
    <location>
        <begin position="6"/>
        <end position="26"/>
    </location>
</feature>
<keyword evidence="1" id="KW-0472">Membrane</keyword>
<reference evidence="4" key="1">
    <citation type="journal article" date="2014" name="Proc. Natl. Acad. Sci. U.S.A.">
        <title>Extensive sampling of basidiomycete genomes demonstrates inadequacy of the white-rot/brown-rot paradigm for wood decay fungi.</title>
        <authorList>
            <person name="Riley R."/>
            <person name="Salamov A.A."/>
            <person name="Brown D.W."/>
            <person name="Nagy L.G."/>
            <person name="Floudas D."/>
            <person name="Held B.W."/>
            <person name="Levasseur A."/>
            <person name="Lombard V."/>
            <person name="Morin E."/>
            <person name="Otillar R."/>
            <person name="Lindquist E.A."/>
            <person name="Sun H."/>
            <person name="LaButti K.M."/>
            <person name="Schmutz J."/>
            <person name="Jabbour D."/>
            <person name="Luo H."/>
            <person name="Baker S.E."/>
            <person name="Pisabarro A.G."/>
            <person name="Walton J.D."/>
            <person name="Blanchette R.A."/>
            <person name="Henrissat B."/>
            <person name="Martin F."/>
            <person name="Cullen D."/>
            <person name="Hibbett D.S."/>
            <person name="Grigoriev I.V."/>
        </authorList>
    </citation>
    <scope>NUCLEOTIDE SEQUENCE [LARGE SCALE GENOMIC DNA]</scope>
    <source>
        <strain evidence="4">MUCL 33604</strain>
    </source>
</reference>
<dbReference type="InterPro" id="IPR051783">
    <property type="entry name" value="NAD(P)-dependent_oxidoreduct"/>
</dbReference>
<dbReference type="PANTHER" id="PTHR48079">
    <property type="entry name" value="PROTEIN YEEZ"/>
    <property type="match status" value="1"/>
</dbReference>
<dbReference type="InParanoid" id="A0A067Q1H0"/>
<dbReference type="OrthoDB" id="10262413at2759"/>
<dbReference type="Pfam" id="PF05368">
    <property type="entry name" value="NmrA"/>
    <property type="match status" value="1"/>
</dbReference>
<name>A0A067Q1H0_9AGAM</name>
<proteinExistence type="predicted"/>
<dbReference type="AlphaFoldDB" id="A0A067Q1H0"/>
<evidence type="ECO:0000259" key="2">
    <source>
        <dbReference type="Pfam" id="PF05368"/>
    </source>
</evidence>
<dbReference type="STRING" id="933084.A0A067Q1H0"/>
<sequence>MTPTTTHIFLTGATGYIGGTIVTLLLKHPKSDSFKITVLVRNTEKAKQLKSLGIKAEIGSHSDVDKLEELASAADVVFATADCDDLEAAKAILKGLKKRNETTGHVPILIHTSGTAVLCDNAAGMYASDTIYSDTNVSQLESLPPTQLHRQVDLAVIAADLQGYIKSYIVLPSTIWGIASGPLVDLKIQNPHSQQIPNLIKIGLARGQGAKIGEGKNYWPNVEIDELGELYNILFDLALSDAPPPHGREGLYFGATDEHLLADLYDTVARDLYELGKAKSEEPTALSKEEVLKFYGSEVIATTVMGGNSRCRADRARRDLRWKPVKGTKEMLASIKDEIRVLSAIAEGQV</sequence>
<protein>
    <recommendedName>
        <fullName evidence="2">NmrA-like domain-containing protein</fullName>
    </recommendedName>
</protein>
<dbReference type="InterPro" id="IPR008030">
    <property type="entry name" value="NmrA-like"/>
</dbReference>
<dbReference type="EMBL" id="KL197720">
    <property type="protein sequence ID" value="KDQ57352.1"/>
    <property type="molecule type" value="Genomic_DNA"/>
</dbReference>
<gene>
    <name evidence="3" type="ORF">JAAARDRAFT_35980</name>
</gene>
<accession>A0A067Q1H0</accession>
<evidence type="ECO:0000313" key="4">
    <source>
        <dbReference type="Proteomes" id="UP000027265"/>
    </source>
</evidence>
<dbReference type="GO" id="GO:0005737">
    <property type="term" value="C:cytoplasm"/>
    <property type="evidence" value="ECO:0007669"/>
    <property type="project" value="TreeGrafter"/>
</dbReference>
<dbReference type="Proteomes" id="UP000027265">
    <property type="component" value="Unassembled WGS sequence"/>
</dbReference>
<feature type="domain" description="NmrA-like" evidence="2">
    <location>
        <begin position="5"/>
        <end position="89"/>
    </location>
</feature>
<keyword evidence="1" id="KW-0812">Transmembrane</keyword>
<dbReference type="InterPro" id="IPR036291">
    <property type="entry name" value="NAD(P)-bd_dom_sf"/>
</dbReference>
<keyword evidence="4" id="KW-1185">Reference proteome</keyword>
<organism evidence="3 4">
    <name type="scientific">Jaapia argillacea MUCL 33604</name>
    <dbReference type="NCBI Taxonomy" id="933084"/>
    <lineage>
        <taxon>Eukaryota</taxon>
        <taxon>Fungi</taxon>
        <taxon>Dikarya</taxon>
        <taxon>Basidiomycota</taxon>
        <taxon>Agaricomycotina</taxon>
        <taxon>Agaricomycetes</taxon>
        <taxon>Agaricomycetidae</taxon>
        <taxon>Jaapiales</taxon>
        <taxon>Jaapiaceae</taxon>
        <taxon>Jaapia</taxon>
    </lineage>
</organism>
<keyword evidence="1" id="KW-1133">Transmembrane helix</keyword>
<dbReference type="HOGENOM" id="CLU_007383_12_1_1"/>
<evidence type="ECO:0000256" key="1">
    <source>
        <dbReference type="SAM" id="Phobius"/>
    </source>
</evidence>
<dbReference type="SUPFAM" id="SSF51735">
    <property type="entry name" value="NAD(P)-binding Rossmann-fold domains"/>
    <property type="match status" value="1"/>
</dbReference>
<dbReference type="PANTHER" id="PTHR48079:SF6">
    <property type="entry name" value="NAD(P)-BINDING DOMAIN-CONTAINING PROTEIN-RELATED"/>
    <property type="match status" value="1"/>
</dbReference>